<evidence type="ECO:0000313" key="3">
    <source>
        <dbReference type="EMBL" id="GAA3028434.1"/>
    </source>
</evidence>
<protein>
    <recommendedName>
        <fullName evidence="2">Metallo-beta-lactamase domain-containing protein</fullName>
    </recommendedName>
</protein>
<evidence type="ECO:0000259" key="2">
    <source>
        <dbReference type="Pfam" id="PF12706"/>
    </source>
</evidence>
<evidence type="ECO:0000256" key="1">
    <source>
        <dbReference type="SAM" id="MobiDB-lite"/>
    </source>
</evidence>
<dbReference type="PANTHER" id="PTHR15032:SF36">
    <property type="entry name" value="METALLO-BETA-LACTAMASE DOMAIN-CONTAINING PROTEIN"/>
    <property type="match status" value="1"/>
</dbReference>
<dbReference type="RefSeq" id="WP_344902456.1">
    <property type="nucleotide sequence ID" value="NZ_BAAAWD010000017.1"/>
</dbReference>
<comment type="caution">
    <text evidence="3">The sequence shown here is derived from an EMBL/GenBank/DDBJ whole genome shotgun (WGS) entry which is preliminary data.</text>
</comment>
<feature type="compositionally biased region" description="Low complexity" evidence="1">
    <location>
        <begin position="366"/>
        <end position="381"/>
    </location>
</feature>
<feature type="compositionally biased region" description="Low complexity" evidence="1">
    <location>
        <begin position="31"/>
        <end position="41"/>
    </location>
</feature>
<dbReference type="Proteomes" id="UP001499930">
    <property type="component" value="Unassembled WGS sequence"/>
</dbReference>
<gene>
    <name evidence="3" type="ORF">GCM10017559_63510</name>
</gene>
<dbReference type="InterPro" id="IPR001279">
    <property type="entry name" value="Metallo-B-lactamas"/>
</dbReference>
<feature type="region of interest" description="Disordered" evidence="1">
    <location>
        <begin position="330"/>
        <end position="381"/>
    </location>
</feature>
<feature type="region of interest" description="Disordered" evidence="1">
    <location>
        <begin position="1"/>
        <end position="64"/>
    </location>
</feature>
<organism evidence="3 4">
    <name type="scientific">Streptosporangium longisporum</name>
    <dbReference type="NCBI Taxonomy" id="46187"/>
    <lineage>
        <taxon>Bacteria</taxon>
        <taxon>Bacillati</taxon>
        <taxon>Actinomycetota</taxon>
        <taxon>Actinomycetes</taxon>
        <taxon>Streptosporangiales</taxon>
        <taxon>Streptosporangiaceae</taxon>
        <taxon>Streptosporangium</taxon>
    </lineage>
</organism>
<accession>A0ABP6KZZ5</accession>
<dbReference type="EMBL" id="BAAAWD010000017">
    <property type="protein sequence ID" value="GAA3028434.1"/>
    <property type="molecule type" value="Genomic_DNA"/>
</dbReference>
<feature type="compositionally biased region" description="Gly residues" evidence="1">
    <location>
        <begin position="332"/>
        <end position="345"/>
    </location>
</feature>
<name>A0ABP6KZZ5_9ACTN</name>
<dbReference type="PANTHER" id="PTHR15032">
    <property type="entry name" value="N-ACYL-PHOSPHATIDYLETHANOLAMINE-HYDROLYZING PHOSPHOLIPASE D"/>
    <property type="match status" value="1"/>
</dbReference>
<dbReference type="SUPFAM" id="SSF56281">
    <property type="entry name" value="Metallo-hydrolase/oxidoreductase"/>
    <property type="match status" value="1"/>
</dbReference>
<dbReference type="Pfam" id="PF12706">
    <property type="entry name" value="Lactamase_B_2"/>
    <property type="match status" value="1"/>
</dbReference>
<dbReference type="Gene3D" id="3.60.15.10">
    <property type="entry name" value="Ribonuclease Z/Hydroxyacylglutathione hydrolase-like"/>
    <property type="match status" value="1"/>
</dbReference>
<reference evidence="4" key="1">
    <citation type="journal article" date="2019" name="Int. J. Syst. Evol. Microbiol.">
        <title>The Global Catalogue of Microorganisms (GCM) 10K type strain sequencing project: providing services to taxonomists for standard genome sequencing and annotation.</title>
        <authorList>
            <consortium name="The Broad Institute Genomics Platform"/>
            <consortium name="The Broad Institute Genome Sequencing Center for Infectious Disease"/>
            <person name="Wu L."/>
            <person name="Ma J."/>
        </authorList>
    </citation>
    <scope>NUCLEOTIDE SEQUENCE [LARGE SCALE GENOMIC DNA]</scope>
    <source>
        <strain evidence="4">JCM 3106</strain>
    </source>
</reference>
<dbReference type="InterPro" id="IPR036866">
    <property type="entry name" value="RibonucZ/Hydroxyglut_hydro"/>
</dbReference>
<sequence length="414" mass="45062">MSPTSHPETASHVAEEPVPPVVPRRRSGWSARFAAGTARTRPAPPLRPARSPAPQRTWPGGFKDRLTSPIPTFRELLAVAWHGTLRPGVGDADLIPVHRDGLPRPAGTDAVVTWVGHATYVVQIGGLTVLTDPVWARKIPGVRPRLTPPGVAWADLPRIDAVVISHNHYDHLDAPTVRRLPRDTPVLVPAGLRSWFTRRGFRDVTELDWWESARIGGVRFDFVPSHHWSRRSVWDTCRTLWGGWVIACDDRTIYFAGDTAYGERFAQIGARYPDGIDLALMPVGAFEPRWFMKAAHVDPEQAVRACADVGARRMATMHWGDVRAVRRAAAGAGAGGPRGLGGGRAGPRRPVGPGDRRVPRADPLSRGARAPPAGARARPQGVRTSVWTAAFLIDSARESIGTVRPSAHSGAWSQ</sequence>
<keyword evidence="4" id="KW-1185">Reference proteome</keyword>
<proteinExistence type="predicted"/>
<evidence type="ECO:0000313" key="4">
    <source>
        <dbReference type="Proteomes" id="UP001499930"/>
    </source>
</evidence>
<feature type="domain" description="Metallo-beta-lactamase" evidence="2">
    <location>
        <begin position="129"/>
        <end position="319"/>
    </location>
</feature>